<evidence type="ECO:0000256" key="9">
    <source>
        <dbReference type="PROSITE-ProRule" id="PRU01384"/>
    </source>
</evidence>
<dbReference type="GO" id="GO:0003918">
    <property type="term" value="F:DNA topoisomerase type II (double strand cut, ATP-hydrolyzing) activity"/>
    <property type="evidence" value="ECO:0007669"/>
    <property type="project" value="UniProtKB-EC"/>
</dbReference>
<gene>
    <name evidence="11" type="ORF">M0R45_001967</name>
</gene>
<comment type="catalytic activity">
    <reaction evidence="1">
        <text>ATP-dependent breakage, passage and rejoining of double-stranded DNA.</text>
        <dbReference type="EC" id="5.6.2.2"/>
    </reaction>
</comment>
<dbReference type="GO" id="GO:0005634">
    <property type="term" value="C:nucleus"/>
    <property type="evidence" value="ECO:0007669"/>
    <property type="project" value="TreeGrafter"/>
</dbReference>
<reference evidence="11 12" key="1">
    <citation type="journal article" date="2023" name="G3 (Bethesda)">
        <title>A chromosome-length genome assembly and annotation of blackberry (Rubus argutus, cv. 'Hillquist').</title>
        <authorList>
            <person name="Bruna T."/>
            <person name="Aryal R."/>
            <person name="Dudchenko O."/>
            <person name="Sargent D.J."/>
            <person name="Mead D."/>
            <person name="Buti M."/>
            <person name="Cavallini A."/>
            <person name="Hytonen T."/>
            <person name="Andres J."/>
            <person name="Pham M."/>
            <person name="Weisz D."/>
            <person name="Mascagni F."/>
            <person name="Usai G."/>
            <person name="Natali L."/>
            <person name="Bassil N."/>
            <person name="Fernandez G.E."/>
            <person name="Lomsadze A."/>
            <person name="Armour M."/>
            <person name="Olukolu B."/>
            <person name="Poorten T."/>
            <person name="Britton C."/>
            <person name="Davik J."/>
            <person name="Ashrafi H."/>
            <person name="Aiden E.L."/>
            <person name="Borodovsky M."/>
            <person name="Worthington M."/>
        </authorList>
    </citation>
    <scope>NUCLEOTIDE SEQUENCE [LARGE SCALE GENOMIC DNA]</scope>
    <source>
        <strain evidence="11">PI 553951</strain>
    </source>
</reference>
<feature type="domain" description="Topo IIA-type catalytic" evidence="10">
    <location>
        <begin position="1"/>
        <end position="262"/>
    </location>
</feature>
<evidence type="ECO:0000256" key="4">
    <source>
        <dbReference type="ARBA" id="ARBA00022741"/>
    </source>
</evidence>
<keyword evidence="6" id="KW-0799">Topoisomerase</keyword>
<protein>
    <recommendedName>
        <fullName evidence="3">DNA topoisomerase (ATP-hydrolyzing)</fullName>
        <ecNumber evidence="3">5.6.2.2</ecNumber>
    </recommendedName>
</protein>
<keyword evidence="4" id="KW-0547">Nucleotide-binding</keyword>
<evidence type="ECO:0000313" key="11">
    <source>
        <dbReference type="EMBL" id="KAK9901805.1"/>
    </source>
</evidence>
<comment type="caution">
    <text evidence="11">The sequence shown here is derived from an EMBL/GenBank/DDBJ whole genome shotgun (WGS) entry which is preliminary data.</text>
</comment>
<dbReference type="InterPro" id="IPR013760">
    <property type="entry name" value="Topo_IIA-like_dom_sf"/>
</dbReference>
<keyword evidence="12" id="KW-1185">Reference proteome</keyword>
<dbReference type="PROSITE" id="PS52040">
    <property type="entry name" value="TOPO_IIA"/>
    <property type="match status" value="1"/>
</dbReference>
<dbReference type="Proteomes" id="UP001457282">
    <property type="component" value="Unassembled WGS sequence"/>
</dbReference>
<comment type="cofactor">
    <cofactor evidence="2">
        <name>Mg(2+)</name>
        <dbReference type="ChEBI" id="CHEBI:18420"/>
    </cofactor>
</comment>
<dbReference type="AlphaFoldDB" id="A0AAW1VEU0"/>
<dbReference type="GO" id="GO:0000712">
    <property type="term" value="P:resolution of meiotic recombination intermediates"/>
    <property type="evidence" value="ECO:0007669"/>
    <property type="project" value="TreeGrafter"/>
</dbReference>
<keyword evidence="7 9" id="KW-0238">DNA-binding</keyword>
<dbReference type="InterPro" id="IPR050634">
    <property type="entry name" value="DNA_Topoisomerase_II"/>
</dbReference>
<dbReference type="PANTHER" id="PTHR10169">
    <property type="entry name" value="DNA TOPOISOMERASE/GYRASE"/>
    <property type="match status" value="1"/>
</dbReference>
<comment type="caution">
    <text evidence="9">Lacks conserved residue(s) required for the propagation of feature annotation.</text>
</comment>
<dbReference type="GO" id="GO:0005524">
    <property type="term" value="F:ATP binding"/>
    <property type="evidence" value="ECO:0007669"/>
    <property type="project" value="UniProtKB-KW"/>
</dbReference>
<dbReference type="EC" id="5.6.2.2" evidence="3"/>
<dbReference type="SUPFAM" id="SSF56719">
    <property type="entry name" value="Type II DNA topoisomerase"/>
    <property type="match status" value="1"/>
</dbReference>
<evidence type="ECO:0000313" key="12">
    <source>
        <dbReference type="Proteomes" id="UP001457282"/>
    </source>
</evidence>
<dbReference type="GO" id="GO:0006265">
    <property type="term" value="P:DNA topological change"/>
    <property type="evidence" value="ECO:0007669"/>
    <property type="project" value="InterPro"/>
</dbReference>
<evidence type="ECO:0000256" key="2">
    <source>
        <dbReference type="ARBA" id="ARBA00001946"/>
    </source>
</evidence>
<evidence type="ECO:0000256" key="6">
    <source>
        <dbReference type="ARBA" id="ARBA00023029"/>
    </source>
</evidence>
<evidence type="ECO:0000256" key="5">
    <source>
        <dbReference type="ARBA" id="ARBA00022840"/>
    </source>
</evidence>
<accession>A0AAW1VEU0</accession>
<dbReference type="InterPro" id="IPR002205">
    <property type="entry name" value="Topo_IIA_dom_A"/>
</dbReference>
<keyword evidence="8" id="KW-0413">Isomerase</keyword>
<evidence type="ECO:0000259" key="10">
    <source>
        <dbReference type="PROSITE" id="PS52040"/>
    </source>
</evidence>
<proteinExistence type="predicted"/>
<evidence type="ECO:0000256" key="3">
    <source>
        <dbReference type="ARBA" id="ARBA00012895"/>
    </source>
</evidence>
<dbReference type="EMBL" id="JBEDUW010000285">
    <property type="protein sequence ID" value="KAK9901805.1"/>
    <property type="molecule type" value="Genomic_DNA"/>
</dbReference>
<dbReference type="PANTHER" id="PTHR10169:SF38">
    <property type="entry name" value="DNA TOPOISOMERASE 2"/>
    <property type="match status" value="1"/>
</dbReference>
<name>A0AAW1VEU0_RUBAR</name>
<evidence type="ECO:0000256" key="8">
    <source>
        <dbReference type="ARBA" id="ARBA00023235"/>
    </source>
</evidence>
<evidence type="ECO:0000256" key="1">
    <source>
        <dbReference type="ARBA" id="ARBA00000185"/>
    </source>
</evidence>
<dbReference type="GO" id="GO:0003677">
    <property type="term" value="F:DNA binding"/>
    <property type="evidence" value="ECO:0007669"/>
    <property type="project" value="UniProtKB-UniRule"/>
</dbReference>
<dbReference type="SMART" id="SM00434">
    <property type="entry name" value="TOP4c"/>
    <property type="match status" value="1"/>
</dbReference>
<dbReference type="GO" id="GO:0000819">
    <property type="term" value="P:sister chromatid segregation"/>
    <property type="evidence" value="ECO:0007669"/>
    <property type="project" value="TreeGrafter"/>
</dbReference>
<organism evidence="11 12">
    <name type="scientific">Rubus argutus</name>
    <name type="common">Southern blackberry</name>
    <dbReference type="NCBI Taxonomy" id="59490"/>
    <lineage>
        <taxon>Eukaryota</taxon>
        <taxon>Viridiplantae</taxon>
        <taxon>Streptophyta</taxon>
        <taxon>Embryophyta</taxon>
        <taxon>Tracheophyta</taxon>
        <taxon>Spermatophyta</taxon>
        <taxon>Magnoliopsida</taxon>
        <taxon>eudicotyledons</taxon>
        <taxon>Gunneridae</taxon>
        <taxon>Pentapetalae</taxon>
        <taxon>rosids</taxon>
        <taxon>fabids</taxon>
        <taxon>Rosales</taxon>
        <taxon>Rosaceae</taxon>
        <taxon>Rosoideae</taxon>
        <taxon>Rosoideae incertae sedis</taxon>
        <taxon>Rubus</taxon>
    </lineage>
</organism>
<dbReference type="Gene3D" id="1.10.268.10">
    <property type="entry name" value="Topoisomerase, domain 3"/>
    <property type="match status" value="1"/>
</dbReference>
<dbReference type="InterPro" id="IPR013757">
    <property type="entry name" value="Topo_IIA_A_a_sf"/>
</dbReference>
<dbReference type="Pfam" id="PF00521">
    <property type="entry name" value="DNA_topoisoIV"/>
    <property type="match status" value="1"/>
</dbReference>
<dbReference type="Gene3D" id="3.30.1360.40">
    <property type="match status" value="1"/>
</dbReference>
<sequence>MRLKPMIPCYRGFKGTIINDPASNYKYIARGLIEQVDATTLKIKELPIGKWLVDYEAFLESISQPNYKGKGPIIEAYTNLGNDIDIEIQVELSEENLKVVRQKDLVEEFRLTRRISIKNMHLHDRDGIIKKYDTPEQIIKEFYGLRLPYYDRRLNEKKRKLELENEILDNKIRFITLVGEKEIDLSVKRPEILDKLTQKNFRRIPGNNSEAVISDFHYLLSMSLESLCFETVDELIAEKMMVQEKLEGLRKLDSKSLWLDDLNALERQFQVMEKEKGEKVVPLRWVHLPDVVPLFLLFLFPSPDIIIVYKSQRSSNHNDFESNFLKPSNFSWTIIFSAINSSTVSKHKLSSDIDNENH</sequence>
<evidence type="ECO:0000256" key="7">
    <source>
        <dbReference type="ARBA" id="ARBA00023125"/>
    </source>
</evidence>
<keyword evidence="5" id="KW-0067">ATP-binding</keyword>